<dbReference type="RefSeq" id="WP_311578688.1">
    <property type="nucleotide sequence ID" value="NZ_JAVRFH010000037.1"/>
</dbReference>
<accession>A0ABU3AVL6</accession>
<sequence length="315" mass="34044">MRSVNPDDLDQLAKLLDGKGGLADKLNDAFTRASNLGVSDKLAPIKPMQAWVSETPPDLRRRAKLVREDELSERGHRETYSEWLARVEAHYLTKVPGLKKFGEKGIESFLNDATDIASMVKIGGLTLASGTGMGTVLFKNSWHSGWLRSAIESEWWGRGGTLRTLTGARLRGIPKGALRSLSAPGSWLPGQLGTMFTRSSAYQRASRIPFTATMRASALGHAWDAFRTLPVMRSSTVTRSINLLVGSDALAMRYGGTTHSGALVARAGNANLLKVARTASYFQKLNNARPSVTAAGKTASPFLNLAVSVGAMRCR</sequence>
<comment type="caution">
    <text evidence="1">The sequence shown here is derived from an EMBL/GenBank/DDBJ whole genome shotgun (WGS) entry which is preliminary data.</text>
</comment>
<dbReference type="EMBL" id="JAVRFH010000037">
    <property type="protein sequence ID" value="MDT0614239.1"/>
    <property type="molecule type" value="Genomic_DNA"/>
</dbReference>
<evidence type="ECO:0000313" key="2">
    <source>
        <dbReference type="Proteomes" id="UP001180724"/>
    </source>
</evidence>
<keyword evidence="2" id="KW-1185">Reference proteome</keyword>
<proteinExistence type="predicted"/>
<protein>
    <submittedName>
        <fullName evidence="1">Uncharacterized protein</fullName>
    </submittedName>
</protein>
<organism evidence="1 2">
    <name type="scientific">Streptomyces lancefieldiae</name>
    <dbReference type="NCBI Taxonomy" id="3075520"/>
    <lineage>
        <taxon>Bacteria</taxon>
        <taxon>Bacillati</taxon>
        <taxon>Actinomycetota</taxon>
        <taxon>Actinomycetes</taxon>
        <taxon>Kitasatosporales</taxon>
        <taxon>Streptomycetaceae</taxon>
        <taxon>Streptomyces</taxon>
    </lineage>
</organism>
<reference evidence="1" key="1">
    <citation type="submission" date="2024-05" db="EMBL/GenBank/DDBJ databases">
        <title>30 novel species of actinomycetes from the DSMZ collection.</title>
        <authorList>
            <person name="Nouioui I."/>
        </authorList>
    </citation>
    <scope>NUCLEOTIDE SEQUENCE</scope>
    <source>
        <strain evidence="1">DSM 40712</strain>
    </source>
</reference>
<name>A0ABU3AVL6_9ACTN</name>
<dbReference type="Proteomes" id="UP001180724">
    <property type="component" value="Unassembled WGS sequence"/>
</dbReference>
<evidence type="ECO:0000313" key="1">
    <source>
        <dbReference type="EMBL" id="MDT0614239.1"/>
    </source>
</evidence>
<gene>
    <name evidence="1" type="ORF">RM812_29090</name>
</gene>